<evidence type="ECO:0000256" key="2">
    <source>
        <dbReference type="ARBA" id="ARBA00022692"/>
    </source>
</evidence>
<evidence type="ECO:0000256" key="4">
    <source>
        <dbReference type="ARBA" id="ARBA00023136"/>
    </source>
</evidence>
<dbReference type="GO" id="GO:0071944">
    <property type="term" value="C:cell periphery"/>
    <property type="evidence" value="ECO:0007669"/>
    <property type="project" value="UniProtKB-ARBA"/>
</dbReference>
<feature type="region of interest" description="Disordered" evidence="5">
    <location>
        <begin position="202"/>
        <end position="259"/>
    </location>
</feature>
<name>A0AAW0F6U2_9TRYP</name>
<dbReference type="Proteomes" id="UP001430356">
    <property type="component" value="Unassembled WGS sequence"/>
</dbReference>
<keyword evidence="4 6" id="KW-0472">Membrane</keyword>
<feature type="compositionally biased region" description="Low complexity" evidence="5">
    <location>
        <begin position="106"/>
        <end position="148"/>
    </location>
</feature>
<keyword evidence="2 6" id="KW-0812">Transmembrane</keyword>
<keyword evidence="3 6" id="KW-1133">Transmembrane helix</keyword>
<evidence type="ECO:0000313" key="8">
    <source>
        <dbReference type="Proteomes" id="UP001430356"/>
    </source>
</evidence>
<evidence type="ECO:0000256" key="5">
    <source>
        <dbReference type="SAM" id="MobiDB-lite"/>
    </source>
</evidence>
<reference evidence="7 8" key="1">
    <citation type="journal article" date="2021" name="MBio">
        <title>A New Model Trypanosomatid, Novymonas esmeraldas: Genomic Perception of Its 'Candidatus Pandoraea novymonadis' Endosymbiont.</title>
        <authorList>
            <person name="Zakharova A."/>
            <person name="Saura A."/>
            <person name="Butenko A."/>
            <person name="Podesvova L."/>
            <person name="Warmusova S."/>
            <person name="Kostygov A.Y."/>
            <person name="Nenarokova A."/>
            <person name="Lukes J."/>
            <person name="Opperdoes F.R."/>
            <person name="Yurchenko V."/>
        </authorList>
    </citation>
    <scope>NUCLEOTIDE SEQUENCE [LARGE SCALE GENOMIC DNA]</scope>
    <source>
        <strain evidence="7 8">E262AT.01</strain>
    </source>
</reference>
<feature type="transmembrane region" description="Helical" evidence="6">
    <location>
        <begin position="167"/>
        <end position="193"/>
    </location>
</feature>
<dbReference type="PANTHER" id="PTHR15549">
    <property type="entry name" value="PAIRED IMMUNOGLOBULIN-LIKE TYPE 2 RECEPTOR"/>
    <property type="match status" value="1"/>
</dbReference>
<comment type="caution">
    <text evidence="7">The sequence shown here is derived from an EMBL/GenBank/DDBJ whole genome shotgun (WGS) entry which is preliminary data.</text>
</comment>
<dbReference type="PANTHER" id="PTHR15549:SF30">
    <property type="entry name" value="MID2 DOMAIN-CONTAINING PROTEIN"/>
    <property type="match status" value="1"/>
</dbReference>
<evidence type="ECO:0000256" key="3">
    <source>
        <dbReference type="ARBA" id="ARBA00022989"/>
    </source>
</evidence>
<feature type="region of interest" description="Disordered" evidence="5">
    <location>
        <begin position="294"/>
        <end position="344"/>
    </location>
</feature>
<sequence>MTRDACRGRHRVPRSVQFGASLAILSLLALSRTPLYRHAASSSPDAAIEERGTGMTAVVHASTAAGAAARVKPVGSVPLASASPTEEDARTISSISSSSKDDRGRGPATTTTTSTTTTTTSTTTTTTSTTTTAVPGETTTTTTTAPRTAMRQSTTPEPKPAMSTSSLIAVIVGCGVGALLLAASVTLCCLWCISCHRQRSAPLQTSDESDDASDDAEEEAMYAAEQARRRRRRSSRAERPREVQVEAEEKEQRDSPALLDRSFMTESALGTYLSTYRAFVEDSGACGSVFNDGVPKDRDTADRGAADRVDEATVGEAEVRASSGDVLDGTLPVSAGDTGNDETEAERELDVLDDYASADPSQFDEDSCCDGDVAAGVASVASESAALPSFLSAGPTAMLAAYVDDCAASTAASTATDAAEDASRVGSFPNMASFSHRSALTEANVALLHAGDEEGRLRACSSIRSHQSRGLSEEESVLLHLYRHRETSDPAFGAFLEVEDDNEDDDNAKKGA</sequence>
<dbReference type="EMBL" id="JAECZO010000016">
    <property type="protein sequence ID" value="KAK7201541.1"/>
    <property type="molecule type" value="Genomic_DNA"/>
</dbReference>
<feature type="compositionally biased region" description="Basic and acidic residues" evidence="5">
    <location>
        <begin position="294"/>
        <end position="311"/>
    </location>
</feature>
<protein>
    <submittedName>
        <fullName evidence="7">Glycoprotein UL132</fullName>
    </submittedName>
</protein>
<dbReference type="InterPro" id="IPR051694">
    <property type="entry name" value="Immunoregulatory_rcpt-like"/>
</dbReference>
<accession>A0AAW0F6U2</accession>
<dbReference type="GO" id="GO:0016020">
    <property type="term" value="C:membrane"/>
    <property type="evidence" value="ECO:0007669"/>
    <property type="project" value="UniProtKB-SubCell"/>
</dbReference>
<comment type="subcellular location">
    <subcellularLocation>
        <location evidence="1">Membrane</location>
        <topology evidence="1">Single-pass membrane protein</topology>
    </subcellularLocation>
</comment>
<feature type="region of interest" description="Disordered" evidence="5">
    <location>
        <begin position="78"/>
        <end position="161"/>
    </location>
</feature>
<feature type="compositionally biased region" description="Basic and acidic residues" evidence="5">
    <location>
        <begin position="235"/>
        <end position="244"/>
    </location>
</feature>
<evidence type="ECO:0000313" key="7">
    <source>
        <dbReference type="EMBL" id="KAK7201541.1"/>
    </source>
</evidence>
<feature type="compositionally biased region" description="Polar residues" evidence="5">
    <location>
        <begin position="150"/>
        <end position="161"/>
    </location>
</feature>
<dbReference type="AlphaFoldDB" id="A0AAW0F6U2"/>
<evidence type="ECO:0000256" key="1">
    <source>
        <dbReference type="ARBA" id="ARBA00004167"/>
    </source>
</evidence>
<evidence type="ECO:0000256" key="6">
    <source>
        <dbReference type="SAM" id="Phobius"/>
    </source>
</evidence>
<proteinExistence type="predicted"/>
<organism evidence="7 8">
    <name type="scientific">Novymonas esmeraldas</name>
    <dbReference type="NCBI Taxonomy" id="1808958"/>
    <lineage>
        <taxon>Eukaryota</taxon>
        <taxon>Discoba</taxon>
        <taxon>Euglenozoa</taxon>
        <taxon>Kinetoplastea</taxon>
        <taxon>Metakinetoplastina</taxon>
        <taxon>Trypanosomatida</taxon>
        <taxon>Trypanosomatidae</taxon>
        <taxon>Novymonas</taxon>
    </lineage>
</organism>
<gene>
    <name evidence="7" type="ORF">NESM_000218100</name>
</gene>
<feature type="compositionally biased region" description="Acidic residues" evidence="5">
    <location>
        <begin position="207"/>
        <end position="220"/>
    </location>
</feature>
<keyword evidence="8" id="KW-1185">Reference proteome</keyword>